<reference evidence="3" key="2">
    <citation type="journal article" date="2022" name="Res Sq">
        <title>Comparative Genomics Reveals Insights into the Divergent Evolution of Astigmatic Mites and Household Pest Adaptations.</title>
        <authorList>
            <person name="Xiong Q."/>
            <person name="Wan A.T.-Y."/>
            <person name="Liu X.-Y."/>
            <person name="Fung C.S.-H."/>
            <person name="Xiao X."/>
            <person name="Malainual N."/>
            <person name="Hou J."/>
            <person name="Wang L."/>
            <person name="Wang M."/>
            <person name="Yang K."/>
            <person name="Cui Y."/>
            <person name="Leung E."/>
            <person name="Nong W."/>
            <person name="Shin S.-K."/>
            <person name="Au S."/>
            <person name="Jeong K.Y."/>
            <person name="Chew F.T."/>
            <person name="Hui J."/>
            <person name="Leung T.F."/>
            <person name="Tungtrongchitr A."/>
            <person name="Zhong N."/>
            <person name="Liu Z."/>
            <person name="Tsui S."/>
        </authorList>
    </citation>
    <scope>NUCLEOTIDE SEQUENCE</scope>
    <source>
        <strain evidence="3">Derf</strain>
        <tissue evidence="3">Whole organism</tissue>
    </source>
</reference>
<dbReference type="AlphaFoldDB" id="A0A922L6F8"/>
<accession>A0A922L6F8</accession>
<organism evidence="3 4">
    <name type="scientific">Dermatophagoides farinae</name>
    <name type="common">American house dust mite</name>
    <dbReference type="NCBI Taxonomy" id="6954"/>
    <lineage>
        <taxon>Eukaryota</taxon>
        <taxon>Metazoa</taxon>
        <taxon>Ecdysozoa</taxon>
        <taxon>Arthropoda</taxon>
        <taxon>Chelicerata</taxon>
        <taxon>Arachnida</taxon>
        <taxon>Acari</taxon>
        <taxon>Acariformes</taxon>
        <taxon>Sarcoptiformes</taxon>
        <taxon>Astigmata</taxon>
        <taxon>Psoroptidia</taxon>
        <taxon>Analgoidea</taxon>
        <taxon>Pyroglyphidae</taxon>
        <taxon>Dermatophagoidinae</taxon>
        <taxon>Dermatophagoides</taxon>
    </lineage>
</organism>
<feature type="transmembrane region" description="Helical" evidence="2">
    <location>
        <begin position="161"/>
        <end position="180"/>
    </location>
</feature>
<evidence type="ECO:0000256" key="1">
    <source>
        <dbReference type="SAM" id="MobiDB-lite"/>
    </source>
</evidence>
<proteinExistence type="predicted"/>
<dbReference type="Proteomes" id="UP000790347">
    <property type="component" value="Unassembled WGS sequence"/>
</dbReference>
<sequence length="189" mass="22111">MLRQAGNRLNRLGMFASALVPFDNDDDDDDDDYDDSRSNRSSRKQRSKNISDDDHFGGSSNGHTLRSLRWVILVFLFIMIFMSLHIYTEDLKYLEDRKQQHRHSGNRSVPLVFVMSTMLLIGLGFYGVYHVKMYYTFIFAILLSILLTMKMNTDYWQQNSLNSIMFHITHFVTLFCTWAFSCLGACHFC</sequence>
<feature type="transmembrane region" description="Helical" evidence="2">
    <location>
        <begin position="133"/>
        <end position="149"/>
    </location>
</feature>
<evidence type="ECO:0000313" key="4">
    <source>
        <dbReference type="Proteomes" id="UP000790347"/>
    </source>
</evidence>
<protein>
    <submittedName>
        <fullName evidence="3">Uncharacterized protein</fullName>
    </submittedName>
</protein>
<feature type="transmembrane region" description="Helical" evidence="2">
    <location>
        <begin position="68"/>
        <end position="87"/>
    </location>
</feature>
<dbReference type="OrthoDB" id="10500124at2759"/>
<keyword evidence="2" id="KW-0472">Membrane</keyword>
<evidence type="ECO:0000313" key="3">
    <source>
        <dbReference type="EMBL" id="KAH9521664.1"/>
    </source>
</evidence>
<comment type="caution">
    <text evidence="3">The sequence shown here is derived from an EMBL/GenBank/DDBJ whole genome shotgun (WGS) entry which is preliminary data.</text>
</comment>
<name>A0A922L6F8_DERFA</name>
<keyword evidence="2" id="KW-0812">Transmembrane</keyword>
<feature type="transmembrane region" description="Helical" evidence="2">
    <location>
        <begin position="108"/>
        <end position="127"/>
    </location>
</feature>
<dbReference type="EMBL" id="ASGP02000002">
    <property type="protein sequence ID" value="KAH9521664.1"/>
    <property type="molecule type" value="Genomic_DNA"/>
</dbReference>
<gene>
    <name evidence="3" type="ORF">DERF_005300</name>
</gene>
<feature type="region of interest" description="Disordered" evidence="1">
    <location>
        <begin position="26"/>
        <end position="55"/>
    </location>
</feature>
<keyword evidence="2" id="KW-1133">Transmembrane helix</keyword>
<keyword evidence="4" id="KW-1185">Reference proteome</keyword>
<reference evidence="3" key="1">
    <citation type="submission" date="2013-05" db="EMBL/GenBank/DDBJ databases">
        <authorList>
            <person name="Yim A.K.Y."/>
            <person name="Chan T.F."/>
            <person name="Ji K.M."/>
            <person name="Liu X.Y."/>
            <person name="Zhou J.W."/>
            <person name="Li R.Q."/>
            <person name="Yang K.Y."/>
            <person name="Li J."/>
            <person name="Li M."/>
            <person name="Law P.T.W."/>
            <person name="Wu Y.L."/>
            <person name="Cai Z.L."/>
            <person name="Qin H."/>
            <person name="Bao Y."/>
            <person name="Leung R.K.K."/>
            <person name="Ng P.K.S."/>
            <person name="Zou J."/>
            <person name="Zhong X.J."/>
            <person name="Ran P.X."/>
            <person name="Zhong N.S."/>
            <person name="Liu Z.G."/>
            <person name="Tsui S.K.W."/>
        </authorList>
    </citation>
    <scope>NUCLEOTIDE SEQUENCE</scope>
    <source>
        <strain evidence="3">Derf</strain>
        <tissue evidence="3">Whole organism</tissue>
    </source>
</reference>
<evidence type="ECO:0000256" key="2">
    <source>
        <dbReference type="SAM" id="Phobius"/>
    </source>
</evidence>